<dbReference type="AlphaFoldDB" id="A0A0G0MJN0"/>
<name>A0A0G0MJN0_9BACT</name>
<organism evidence="1 2">
    <name type="scientific">Candidatus Uhrbacteria bacterium GW2011_GWF2_39_13</name>
    <dbReference type="NCBI Taxonomy" id="1618995"/>
    <lineage>
        <taxon>Bacteria</taxon>
        <taxon>Candidatus Uhriibacteriota</taxon>
    </lineage>
</organism>
<proteinExistence type="predicted"/>
<comment type="caution">
    <text evidence="1">The sequence shown here is derived from an EMBL/GenBank/DDBJ whole genome shotgun (WGS) entry which is preliminary data.</text>
</comment>
<gene>
    <name evidence="1" type="ORF">UT30_C0031G0004</name>
</gene>
<protein>
    <submittedName>
        <fullName evidence="1">Uncharacterized protein</fullName>
    </submittedName>
</protein>
<dbReference type="EMBL" id="LBWG01000031">
    <property type="protein sequence ID" value="KKR03358.1"/>
    <property type="molecule type" value="Genomic_DNA"/>
</dbReference>
<evidence type="ECO:0000313" key="2">
    <source>
        <dbReference type="Proteomes" id="UP000033935"/>
    </source>
</evidence>
<evidence type="ECO:0000313" key="1">
    <source>
        <dbReference type="EMBL" id="KKR03358.1"/>
    </source>
</evidence>
<sequence>MCYLFPCECFPWLPLTGQKTRTSWLLPALTAAFHNFLDNKGKKSESFIFIKMIPLEKRKLTIHIF</sequence>
<dbReference type="Proteomes" id="UP000033935">
    <property type="component" value="Unassembled WGS sequence"/>
</dbReference>
<accession>A0A0G0MJN0</accession>
<reference evidence="1 2" key="1">
    <citation type="journal article" date="2015" name="Nature">
        <title>rRNA introns, odd ribosomes, and small enigmatic genomes across a large radiation of phyla.</title>
        <authorList>
            <person name="Brown C.T."/>
            <person name="Hug L.A."/>
            <person name="Thomas B.C."/>
            <person name="Sharon I."/>
            <person name="Castelle C.J."/>
            <person name="Singh A."/>
            <person name="Wilkins M.J."/>
            <person name="Williams K.H."/>
            <person name="Banfield J.F."/>
        </authorList>
    </citation>
    <scope>NUCLEOTIDE SEQUENCE [LARGE SCALE GENOMIC DNA]</scope>
</reference>